<dbReference type="EMBL" id="JAKKPZ010000040">
    <property type="protein sequence ID" value="KAI1707563.1"/>
    <property type="molecule type" value="Genomic_DNA"/>
</dbReference>
<organism evidence="3 4">
    <name type="scientific">Ditylenchus destructor</name>
    <dbReference type="NCBI Taxonomy" id="166010"/>
    <lineage>
        <taxon>Eukaryota</taxon>
        <taxon>Metazoa</taxon>
        <taxon>Ecdysozoa</taxon>
        <taxon>Nematoda</taxon>
        <taxon>Chromadorea</taxon>
        <taxon>Rhabditida</taxon>
        <taxon>Tylenchina</taxon>
        <taxon>Tylenchomorpha</taxon>
        <taxon>Sphaerularioidea</taxon>
        <taxon>Anguinidae</taxon>
        <taxon>Anguininae</taxon>
        <taxon>Ditylenchus</taxon>
    </lineage>
</organism>
<feature type="transmembrane region" description="Helical" evidence="2">
    <location>
        <begin position="200"/>
        <end position="219"/>
    </location>
</feature>
<feature type="region of interest" description="Disordered" evidence="1">
    <location>
        <begin position="1"/>
        <end position="41"/>
    </location>
</feature>
<feature type="compositionally biased region" description="Polar residues" evidence="1">
    <location>
        <begin position="9"/>
        <end position="35"/>
    </location>
</feature>
<comment type="caution">
    <text evidence="3">The sequence shown here is derived from an EMBL/GenBank/DDBJ whole genome shotgun (WGS) entry which is preliminary data.</text>
</comment>
<proteinExistence type="predicted"/>
<reference evidence="3" key="1">
    <citation type="submission" date="2022-01" db="EMBL/GenBank/DDBJ databases">
        <title>Genome Sequence Resource for Two Populations of Ditylenchus destructor, the Migratory Endoparasitic Phytonematode.</title>
        <authorList>
            <person name="Zhang H."/>
            <person name="Lin R."/>
            <person name="Xie B."/>
        </authorList>
    </citation>
    <scope>NUCLEOTIDE SEQUENCE</scope>
    <source>
        <strain evidence="3">BazhouSP</strain>
    </source>
</reference>
<evidence type="ECO:0000313" key="3">
    <source>
        <dbReference type="EMBL" id="KAI1707563.1"/>
    </source>
</evidence>
<protein>
    <submittedName>
        <fullName evidence="3">Uncharacterized protein</fullName>
    </submittedName>
</protein>
<sequence>MDKIIGNIKSKSYARQGTNSSNSSERTLLKNTGKNHNLPKITMTMSDVEDDPERQQRIDDLAAQLHQQQQKSQQEKNNTMGLPQNHSSNGAVVNGGGLSNNRKQSTGTLNRLILVAQALESEVDSRHRSDVNGTRIVCTIRMANMVLLLLVNVLILTGVGQYHGRNGVRLSLLLTMDKWYWRRGIDLPITFAEMRLSGQFLATLMSALMLVATVVFQVLHCCRIQHSKLMCICYSFGCVPFALFVFGLEMHYSACPWLDDFYRQEVLRRDFQSVEKYFDTQCGINSWALAGIFSLLSCGLFVSEGLITAFFRSGYSHNEPEKTEAIL</sequence>
<gene>
    <name evidence="3" type="ORF">DdX_12399</name>
</gene>
<keyword evidence="2" id="KW-0812">Transmembrane</keyword>
<feature type="transmembrane region" description="Helical" evidence="2">
    <location>
        <begin position="145"/>
        <end position="164"/>
    </location>
</feature>
<feature type="compositionally biased region" description="Polar residues" evidence="1">
    <location>
        <begin position="75"/>
        <end position="91"/>
    </location>
</feature>
<keyword evidence="4" id="KW-1185">Reference proteome</keyword>
<evidence type="ECO:0000256" key="1">
    <source>
        <dbReference type="SAM" id="MobiDB-lite"/>
    </source>
</evidence>
<dbReference type="AlphaFoldDB" id="A0AAD4N0U8"/>
<keyword evidence="2" id="KW-1133">Transmembrane helix</keyword>
<evidence type="ECO:0000256" key="2">
    <source>
        <dbReference type="SAM" id="Phobius"/>
    </source>
</evidence>
<feature type="region of interest" description="Disordered" evidence="1">
    <location>
        <begin position="64"/>
        <end position="101"/>
    </location>
</feature>
<feature type="transmembrane region" description="Helical" evidence="2">
    <location>
        <begin position="287"/>
        <end position="311"/>
    </location>
</feature>
<name>A0AAD4N0U8_9BILA</name>
<keyword evidence="2" id="KW-0472">Membrane</keyword>
<dbReference type="Proteomes" id="UP001201812">
    <property type="component" value="Unassembled WGS sequence"/>
</dbReference>
<evidence type="ECO:0000313" key="4">
    <source>
        <dbReference type="Proteomes" id="UP001201812"/>
    </source>
</evidence>
<feature type="transmembrane region" description="Helical" evidence="2">
    <location>
        <begin position="231"/>
        <end position="252"/>
    </location>
</feature>
<accession>A0AAD4N0U8</accession>